<dbReference type="Gene3D" id="2.60.120.10">
    <property type="entry name" value="Jelly Rolls"/>
    <property type="match status" value="2"/>
</dbReference>
<evidence type="ECO:0000256" key="3">
    <source>
        <dbReference type="RuleBase" id="RU003457"/>
    </source>
</evidence>
<dbReference type="PIRSF" id="PIRSF006232">
    <property type="entry name" value="Pirin"/>
    <property type="match status" value="1"/>
</dbReference>
<dbReference type="PANTHER" id="PTHR13903:SF8">
    <property type="entry name" value="PIRIN"/>
    <property type="match status" value="1"/>
</dbReference>
<feature type="domain" description="Pirin N-terminal" evidence="4">
    <location>
        <begin position="22"/>
        <end position="122"/>
    </location>
</feature>
<dbReference type="CDD" id="cd02247">
    <property type="entry name" value="cupin_pirin_C"/>
    <property type="match status" value="1"/>
</dbReference>
<keyword evidence="2" id="KW-0408">Iron</keyword>
<dbReference type="Pfam" id="PF05726">
    <property type="entry name" value="Pirin_C"/>
    <property type="match status" value="1"/>
</dbReference>
<feature type="binding site" evidence="2">
    <location>
        <position position="62"/>
    </location>
    <ligand>
        <name>Fe cation</name>
        <dbReference type="ChEBI" id="CHEBI:24875"/>
    </ligand>
</feature>
<reference evidence="6 7" key="1">
    <citation type="submission" date="2020-08" db="EMBL/GenBank/DDBJ databases">
        <title>Genomic Encyclopedia of Type Strains, Phase IV (KMG-IV): sequencing the most valuable type-strain genomes for metagenomic binning, comparative biology and taxonomic classification.</title>
        <authorList>
            <person name="Goeker M."/>
        </authorList>
    </citation>
    <scope>NUCLEOTIDE SEQUENCE [LARGE SCALE GENOMIC DNA]</scope>
    <source>
        <strain evidence="6 7">DSM 26287</strain>
    </source>
</reference>
<protein>
    <recommendedName>
        <fullName evidence="8">Pirin family protein</fullName>
    </recommendedName>
</protein>
<dbReference type="InterPro" id="IPR011051">
    <property type="entry name" value="RmlC_Cupin_sf"/>
</dbReference>
<accession>A0A7X0NES8</accession>
<gene>
    <name evidence="6" type="ORF">HNQ55_000578</name>
</gene>
<feature type="domain" description="Pirin C-terminal" evidence="5">
    <location>
        <begin position="178"/>
        <end position="278"/>
    </location>
</feature>
<comment type="cofactor">
    <cofactor evidence="2">
        <name>Fe cation</name>
        <dbReference type="ChEBI" id="CHEBI:24875"/>
    </cofactor>
    <text evidence="2">Binds 1 Fe cation per subunit.</text>
</comment>
<dbReference type="Pfam" id="PF02678">
    <property type="entry name" value="Pirin"/>
    <property type="match status" value="1"/>
</dbReference>
<keyword evidence="2" id="KW-0479">Metal-binding</keyword>
<feature type="binding site" evidence="2">
    <location>
        <position position="60"/>
    </location>
    <ligand>
        <name>Fe cation</name>
        <dbReference type="ChEBI" id="CHEBI:24875"/>
    </ligand>
</feature>
<keyword evidence="7" id="KW-1185">Reference proteome</keyword>
<dbReference type="RefSeq" id="WP_184422370.1">
    <property type="nucleotide sequence ID" value="NZ_AP027362.1"/>
</dbReference>
<dbReference type="PANTHER" id="PTHR13903">
    <property type="entry name" value="PIRIN-RELATED"/>
    <property type="match status" value="1"/>
</dbReference>
<evidence type="ECO:0000313" key="6">
    <source>
        <dbReference type="EMBL" id="MBB6542103.1"/>
    </source>
</evidence>
<comment type="caution">
    <text evidence="6">The sequence shown here is derived from an EMBL/GenBank/DDBJ whole genome shotgun (WGS) entry which is preliminary data.</text>
</comment>
<name>A0A7X0NES8_9GAMM</name>
<evidence type="ECO:0000259" key="5">
    <source>
        <dbReference type="Pfam" id="PF05726"/>
    </source>
</evidence>
<dbReference type="CDD" id="cd02909">
    <property type="entry name" value="cupin_pirin_N"/>
    <property type="match status" value="1"/>
</dbReference>
<organism evidence="6 7">
    <name type="scientific">Thalassotalea piscium</name>
    <dbReference type="NCBI Taxonomy" id="1230533"/>
    <lineage>
        <taxon>Bacteria</taxon>
        <taxon>Pseudomonadati</taxon>
        <taxon>Pseudomonadota</taxon>
        <taxon>Gammaproteobacteria</taxon>
        <taxon>Alteromonadales</taxon>
        <taxon>Colwelliaceae</taxon>
        <taxon>Thalassotalea</taxon>
    </lineage>
</organism>
<evidence type="ECO:0000313" key="7">
    <source>
        <dbReference type="Proteomes" id="UP000537141"/>
    </source>
</evidence>
<feature type="binding site" evidence="2">
    <location>
        <position position="104"/>
    </location>
    <ligand>
        <name>Fe cation</name>
        <dbReference type="ChEBI" id="CHEBI:24875"/>
    </ligand>
</feature>
<dbReference type="Proteomes" id="UP000537141">
    <property type="component" value="Unassembled WGS sequence"/>
</dbReference>
<comment type="similarity">
    <text evidence="1 3">Belongs to the pirin family.</text>
</comment>
<evidence type="ECO:0000256" key="2">
    <source>
        <dbReference type="PIRSR" id="PIRSR006232-1"/>
    </source>
</evidence>
<feature type="binding site" evidence="2">
    <location>
        <position position="106"/>
    </location>
    <ligand>
        <name>Fe cation</name>
        <dbReference type="ChEBI" id="CHEBI:24875"/>
    </ligand>
</feature>
<evidence type="ECO:0000256" key="1">
    <source>
        <dbReference type="ARBA" id="ARBA00008416"/>
    </source>
</evidence>
<dbReference type="GO" id="GO:0046872">
    <property type="term" value="F:metal ion binding"/>
    <property type="evidence" value="ECO:0007669"/>
    <property type="project" value="UniProtKB-KW"/>
</dbReference>
<dbReference type="InterPro" id="IPR008778">
    <property type="entry name" value="Pirin_C_dom"/>
</dbReference>
<dbReference type="AlphaFoldDB" id="A0A7X0NES8"/>
<proteinExistence type="inferred from homology"/>
<evidence type="ECO:0000259" key="4">
    <source>
        <dbReference type="Pfam" id="PF02678"/>
    </source>
</evidence>
<evidence type="ECO:0008006" key="8">
    <source>
        <dbReference type="Google" id="ProtNLM"/>
    </source>
</evidence>
<dbReference type="InterPro" id="IPR003829">
    <property type="entry name" value="Pirin_N_dom"/>
</dbReference>
<dbReference type="InterPro" id="IPR014710">
    <property type="entry name" value="RmlC-like_jellyroll"/>
</dbReference>
<dbReference type="EMBL" id="JACHHU010000002">
    <property type="protein sequence ID" value="MBB6542103.1"/>
    <property type="molecule type" value="Genomic_DNA"/>
</dbReference>
<sequence>MNKVRELISVTKAFPASDGAGVKLTRLIGSPELSMLDPFLLFDSFESNNADDYLAGFPAHPHRGFETVTYMLDGKMRHKDSAGNEGVITSGGVQWMTAGSGIIHSEMPEQESGVMHGFQLWVNLPQVAKMTAPAYQEYEAKEINQQHNDDGGVVKVIAGSTDQATQGVIKNDYVVPSYMDIELPALAQFTQRVDDNDNSLIYVISGEILVGDKKRKLVDKQLGVLSKGREVQIEANKNARFIFLSAQPLNEPVARSGPFVMNTHAEIEQAYFDYQNNQLIK</sequence>
<dbReference type="SUPFAM" id="SSF51182">
    <property type="entry name" value="RmlC-like cupins"/>
    <property type="match status" value="1"/>
</dbReference>
<dbReference type="InterPro" id="IPR012093">
    <property type="entry name" value="Pirin"/>
</dbReference>